<gene>
    <name evidence="2" type="ORF">ILUMI_26118</name>
</gene>
<protein>
    <submittedName>
        <fullName evidence="2">Uncharacterized protein</fullName>
    </submittedName>
</protein>
<feature type="compositionally biased region" description="Low complexity" evidence="1">
    <location>
        <begin position="245"/>
        <end position="270"/>
    </location>
</feature>
<organism evidence="2 3">
    <name type="scientific">Ignelater luminosus</name>
    <name type="common">Cucubano</name>
    <name type="synonym">Pyrophorus luminosus</name>
    <dbReference type="NCBI Taxonomy" id="2038154"/>
    <lineage>
        <taxon>Eukaryota</taxon>
        <taxon>Metazoa</taxon>
        <taxon>Ecdysozoa</taxon>
        <taxon>Arthropoda</taxon>
        <taxon>Hexapoda</taxon>
        <taxon>Insecta</taxon>
        <taxon>Pterygota</taxon>
        <taxon>Neoptera</taxon>
        <taxon>Endopterygota</taxon>
        <taxon>Coleoptera</taxon>
        <taxon>Polyphaga</taxon>
        <taxon>Elateriformia</taxon>
        <taxon>Elateroidea</taxon>
        <taxon>Elateridae</taxon>
        <taxon>Agrypninae</taxon>
        <taxon>Pyrophorini</taxon>
        <taxon>Ignelater</taxon>
    </lineage>
</organism>
<feature type="compositionally biased region" description="Basic residues" evidence="1">
    <location>
        <begin position="233"/>
        <end position="244"/>
    </location>
</feature>
<dbReference type="AlphaFoldDB" id="A0A8K0FZE5"/>
<reference evidence="2" key="1">
    <citation type="submission" date="2019-08" db="EMBL/GenBank/DDBJ databases">
        <title>The genome of the North American firefly Photinus pyralis.</title>
        <authorList>
            <consortium name="Photinus pyralis genome working group"/>
            <person name="Fallon T.R."/>
            <person name="Sander Lower S.E."/>
            <person name="Weng J.-K."/>
        </authorList>
    </citation>
    <scope>NUCLEOTIDE SEQUENCE</scope>
    <source>
        <strain evidence="2">TRF0915ILg1</strain>
        <tissue evidence="2">Whole body</tissue>
    </source>
</reference>
<feature type="compositionally biased region" description="Polar residues" evidence="1">
    <location>
        <begin position="178"/>
        <end position="191"/>
    </location>
</feature>
<accession>A0A8K0FZE5</accession>
<name>A0A8K0FZE5_IGNLU</name>
<feature type="region of interest" description="Disordered" evidence="1">
    <location>
        <begin position="228"/>
        <end position="270"/>
    </location>
</feature>
<feature type="region of interest" description="Disordered" evidence="1">
    <location>
        <begin position="138"/>
        <end position="197"/>
    </location>
</feature>
<dbReference type="Proteomes" id="UP000801492">
    <property type="component" value="Unassembled WGS sequence"/>
</dbReference>
<feature type="compositionally biased region" description="Polar residues" evidence="1">
    <location>
        <begin position="141"/>
        <end position="156"/>
    </location>
</feature>
<dbReference type="EMBL" id="VTPC01091033">
    <property type="protein sequence ID" value="KAF2880049.1"/>
    <property type="molecule type" value="Genomic_DNA"/>
</dbReference>
<dbReference type="OrthoDB" id="6736198at2759"/>
<comment type="caution">
    <text evidence="2">The sequence shown here is derived from an EMBL/GenBank/DDBJ whole genome shotgun (WGS) entry which is preliminary data.</text>
</comment>
<evidence type="ECO:0000256" key="1">
    <source>
        <dbReference type="SAM" id="MobiDB-lite"/>
    </source>
</evidence>
<sequence length="270" mass="30759">MNTPTRISTQDSVQLLSSAASSTSLNILKSYYLTKCRTITSGALFDLPQRFTKSTVRCPRCCVQYEDGDAMYRIKPECKKSRFARKLLKKQKNEKAMTRYQQKYLNNLIHKGGAASYNTLVIKCGVCKNEVTEKLKKAKQSSKACITPKEQTSVSSPRKKKKRKDRFSGLNKDVILSVTPTPNKPHNTSNFVALEVTPNRKNNGEEFKHKKRLFTQNQQNQLINKLEKSRDKKLQKKSKQKKLKGLQSILNNSKQKSSSSSTLKQFLTSI</sequence>
<proteinExistence type="predicted"/>
<keyword evidence="3" id="KW-1185">Reference proteome</keyword>
<evidence type="ECO:0000313" key="2">
    <source>
        <dbReference type="EMBL" id="KAF2880049.1"/>
    </source>
</evidence>
<evidence type="ECO:0000313" key="3">
    <source>
        <dbReference type="Proteomes" id="UP000801492"/>
    </source>
</evidence>